<reference evidence="2 3" key="1">
    <citation type="submission" date="2013-08" db="EMBL/GenBank/DDBJ databases">
        <authorList>
            <person name="Weinstock G."/>
            <person name="Sodergren E."/>
            <person name="Wylie T."/>
            <person name="Fulton L."/>
            <person name="Fulton R."/>
            <person name="Fronick C."/>
            <person name="O'Laughlin M."/>
            <person name="Godfrey J."/>
            <person name="Miner T."/>
            <person name="Herter B."/>
            <person name="Appelbaum E."/>
            <person name="Cordes M."/>
            <person name="Lek S."/>
            <person name="Wollam A."/>
            <person name="Pepin K.H."/>
            <person name="Palsikar V.B."/>
            <person name="Mitreva M."/>
            <person name="Wilson R.K."/>
        </authorList>
    </citation>
    <scope>NUCLEOTIDE SEQUENCE [LARGE SCALE GENOMIC DNA]</scope>
    <source>
        <strain evidence="2 3">ATCC 700332</strain>
    </source>
</reference>
<sequence>MKKHIVLFTLFSLAVCIFAQQTTQQTAPETANGDLESELFGDDSDIFLTQEQTKSENINNSLKLKVDEESAVASLENKTLRIGGSIASELVLKSIWNAPYEKKDDGKEYFLTPDASLKPVLDASLFFDARPFDNLKLYGKVNFGFPFEKQLSGTAVVPPRLVPSLPNGAELPLQVNGSPNFKLWELYTDFSAHDIAFFRFGKHTVKWGAGYFYSPADVININRIDPQKPTAEREGPVSLRAHFIIPKTQYNLWFYLLPDTKDFKPENTAAALKAEAVFGKWEAGLGTWYQKEKAPRLIATLSGSIIGKIGVFAEGVFAWGSDYTYYRNANAQDSYTQKNRAFFQTTAGCSYTNSETHTSVAAQYFYNGFGYEDIYSAHTITEQAIANRIATTKGMPINRDVQDAAGNIAQMGYPGQHYIALNLSQNKVGTEKFTANLFQQFAITERTGLTALSINWKIYKFASVSTGPSFTYPISSDSLTKGAIDYSLSFKLGGGKF</sequence>
<dbReference type="Proteomes" id="UP000016649">
    <property type="component" value="Unassembled WGS sequence"/>
</dbReference>
<evidence type="ECO:0000313" key="2">
    <source>
        <dbReference type="EMBL" id="ERJ92109.1"/>
    </source>
</evidence>
<feature type="chain" id="PRO_5045945905" evidence="1">
    <location>
        <begin position="20"/>
        <end position="497"/>
    </location>
</feature>
<accession>A0ABN0NXF0</accession>
<organism evidence="2 3">
    <name type="scientific">Treponema lecithinolyticum ATCC 700332</name>
    <dbReference type="NCBI Taxonomy" id="1321815"/>
    <lineage>
        <taxon>Bacteria</taxon>
        <taxon>Pseudomonadati</taxon>
        <taxon>Spirochaetota</taxon>
        <taxon>Spirochaetia</taxon>
        <taxon>Spirochaetales</taxon>
        <taxon>Treponemataceae</taxon>
        <taxon>Treponema</taxon>
    </lineage>
</organism>
<protein>
    <submittedName>
        <fullName evidence="2">Uncharacterized protein</fullName>
    </submittedName>
</protein>
<dbReference type="EMBL" id="AWVH01000039">
    <property type="protein sequence ID" value="ERJ92109.1"/>
    <property type="molecule type" value="Genomic_DNA"/>
</dbReference>
<dbReference type="RefSeq" id="WP_021687968.1">
    <property type="nucleotide sequence ID" value="NZ_KI260569.1"/>
</dbReference>
<gene>
    <name evidence="2" type="ORF">HMPREF9193_01770</name>
</gene>
<comment type="caution">
    <text evidence="2">The sequence shown here is derived from an EMBL/GenBank/DDBJ whole genome shotgun (WGS) entry which is preliminary data.</text>
</comment>
<evidence type="ECO:0000313" key="3">
    <source>
        <dbReference type="Proteomes" id="UP000016649"/>
    </source>
</evidence>
<evidence type="ECO:0000256" key="1">
    <source>
        <dbReference type="SAM" id="SignalP"/>
    </source>
</evidence>
<proteinExistence type="predicted"/>
<keyword evidence="3" id="KW-1185">Reference proteome</keyword>
<keyword evidence="1" id="KW-0732">Signal</keyword>
<name>A0ABN0NXF0_TRELE</name>
<feature type="signal peptide" evidence="1">
    <location>
        <begin position="1"/>
        <end position="19"/>
    </location>
</feature>